<dbReference type="Proteomes" id="UP001485043">
    <property type="component" value="Unassembled WGS sequence"/>
</dbReference>
<keyword evidence="7" id="KW-0333">Golgi apparatus</keyword>
<evidence type="ECO:0000256" key="3">
    <source>
        <dbReference type="ARBA" id="ARBA00022448"/>
    </source>
</evidence>
<evidence type="ECO:0000256" key="4">
    <source>
        <dbReference type="ARBA" id="ARBA00022692"/>
    </source>
</evidence>
<dbReference type="GO" id="GO:0005797">
    <property type="term" value="C:Golgi medial cisterna"/>
    <property type="evidence" value="ECO:0007669"/>
    <property type="project" value="TreeGrafter"/>
</dbReference>
<keyword evidence="11" id="KW-1185">Reference proteome</keyword>
<dbReference type="PANTHER" id="PTHR21094:SF2">
    <property type="entry name" value="GOLGI SNAP RECEPTOR COMPLEX MEMBER 1"/>
    <property type="match status" value="1"/>
</dbReference>
<evidence type="ECO:0000313" key="10">
    <source>
        <dbReference type="EMBL" id="KAK9861433.1"/>
    </source>
</evidence>
<dbReference type="PANTHER" id="PTHR21094">
    <property type="entry name" value="GOS-28 SNARE- RELATED"/>
    <property type="match status" value="1"/>
</dbReference>
<dbReference type="GO" id="GO:0000139">
    <property type="term" value="C:Golgi membrane"/>
    <property type="evidence" value="ECO:0007669"/>
    <property type="project" value="UniProtKB-SubCell"/>
</dbReference>
<dbReference type="EMBL" id="JALJOV010000760">
    <property type="protein sequence ID" value="KAK9861433.1"/>
    <property type="molecule type" value="Genomic_DNA"/>
</dbReference>
<evidence type="ECO:0000313" key="11">
    <source>
        <dbReference type="Proteomes" id="UP001485043"/>
    </source>
</evidence>
<dbReference type="GO" id="GO:0048219">
    <property type="term" value="P:inter-Golgi cisterna vesicle-mediated transport"/>
    <property type="evidence" value="ECO:0007669"/>
    <property type="project" value="TreeGrafter"/>
</dbReference>
<keyword evidence="6 9" id="KW-1133">Transmembrane helix</keyword>
<evidence type="ECO:0000256" key="8">
    <source>
        <dbReference type="ARBA" id="ARBA00023136"/>
    </source>
</evidence>
<dbReference type="GO" id="GO:0006888">
    <property type="term" value="P:endoplasmic reticulum to Golgi vesicle-mediated transport"/>
    <property type="evidence" value="ECO:0007669"/>
    <property type="project" value="InterPro"/>
</dbReference>
<proteinExistence type="inferred from homology"/>
<reference evidence="10 11" key="1">
    <citation type="journal article" date="2024" name="Nat. Commun.">
        <title>Phylogenomics reveals the evolutionary origins of lichenization in chlorophyte algae.</title>
        <authorList>
            <person name="Puginier C."/>
            <person name="Libourel C."/>
            <person name="Otte J."/>
            <person name="Skaloud P."/>
            <person name="Haon M."/>
            <person name="Grisel S."/>
            <person name="Petersen M."/>
            <person name="Berrin J.G."/>
            <person name="Delaux P.M."/>
            <person name="Dal Grande F."/>
            <person name="Keller J."/>
        </authorList>
    </citation>
    <scope>NUCLEOTIDE SEQUENCE [LARGE SCALE GENOMIC DNA]</scope>
    <source>
        <strain evidence="10 11">SAG 2523</strain>
    </source>
</reference>
<dbReference type="GO" id="GO:0031201">
    <property type="term" value="C:SNARE complex"/>
    <property type="evidence" value="ECO:0007669"/>
    <property type="project" value="TreeGrafter"/>
</dbReference>
<evidence type="ECO:0000256" key="7">
    <source>
        <dbReference type="ARBA" id="ARBA00023034"/>
    </source>
</evidence>
<evidence type="ECO:0000256" key="5">
    <source>
        <dbReference type="ARBA" id="ARBA00022927"/>
    </source>
</evidence>
<dbReference type="InterPro" id="IPR023601">
    <property type="entry name" value="Golgi_SNAP_su1"/>
</dbReference>
<name>A0AAW1SYM1_9CHLO</name>
<protein>
    <recommendedName>
        <fullName evidence="12">Golgi SNAP receptor complex member 1</fullName>
    </recommendedName>
</protein>
<gene>
    <name evidence="10" type="ORF">WJX84_006699</name>
</gene>
<dbReference type="AlphaFoldDB" id="A0AAW1SYM1"/>
<organism evidence="10 11">
    <name type="scientific">Apatococcus fuscideae</name>
    <dbReference type="NCBI Taxonomy" id="2026836"/>
    <lineage>
        <taxon>Eukaryota</taxon>
        <taxon>Viridiplantae</taxon>
        <taxon>Chlorophyta</taxon>
        <taxon>core chlorophytes</taxon>
        <taxon>Trebouxiophyceae</taxon>
        <taxon>Chlorellales</taxon>
        <taxon>Chlorellaceae</taxon>
        <taxon>Apatococcus</taxon>
    </lineage>
</organism>
<accession>A0AAW1SYM1</accession>
<dbReference type="GO" id="GO:0005484">
    <property type="term" value="F:SNAP receptor activity"/>
    <property type="evidence" value="ECO:0007669"/>
    <property type="project" value="TreeGrafter"/>
</dbReference>
<dbReference type="GO" id="GO:0015031">
    <property type="term" value="P:protein transport"/>
    <property type="evidence" value="ECO:0007669"/>
    <property type="project" value="UniProtKB-KW"/>
</dbReference>
<dbReference type="GO" id="GO:0006906">
    <property type="term" value="P:vesicle fusion"/>
    <property type="evidence" value="ECO:0007669"/>
    <property type="project" value="TreeGrafter"/>
</dbReference>
<comment type="caution">
    <text evidence="10">The sequence shown here is derived from an EMBL/GenBank/DDBJ whole genome shotgun (WGS) entry which is preliminary data.</text>
</comment>
<keyword evidence="3" id="KW-0813">Transport</keyword>
<dbReference type="GO" id="GO:0005801">
    <property type="term" value="C:cis-Golgi network"/>
    <property type="evidence" value="ECO:0007669"/>
    <property type="project" value="InterPro"/>
</dbReference>
<keyword evidence="4 9" id="KW-0812">Transmembrane</keyword>
<comment type="subcellular location">
    <subcellularLocation>
        <location evidence="1">Golgi apparatus membrane</location>
        <topology evidence="1">Single-pass type IV membrane protein</topology>
    </subcellularLocation>
</comment>
<keyword evidence="5" id="KW-0653">Protein transport</keyword>
<comment type="similarity">
    <text evidence="2">Belongs to the GOSR1 family.</text>
</comment>
<evidence type="ECO:0000256" key="6">
    <source>
        <dbReference type="ARBA" id="ARBA00022989"/>
    </source>
</evidence>
<evidence type="ECO:0000256" key="9">
    <source>
        <dbReference type="SAM" id="Phobius"/>
    </source>
</evidence>
<dbReference type="Pfam" id="PF12352">
    <property type="entry name" value="V-SNARE_C"/>
    <property type="match status" value="1"/>
</dbReference>
<evidence type="ECO:0000256" key="1">
    <source>
        <dbReference type="ARBA" id="ARBA00004409"/>
    </source>
</evidence>
<evidence type="ECO:0000256" key="2">
    <source>
        <dbReference type="ARBA" id="ARBA00008473"/>
    </source>
</evidence>
<feature type="transmembrane region" description="Helical" evidence="9">
    <location>
        <begin position="242"/>
        <end position="261"/>
    </location>
</feature>
<sequence length="263" mass="28378">MSSGKEVAFQTDPPEGRDFAMAYARSSGAAARPTTPAQTRAWEDLRREARKLETDLDTRLASYAKLCSSFDTGYGARGETGLATEQFASSKATEIQGLLNRLSDANEEMSGLLSGGGDSRSHTLARHRDILHDFMQEFRRLNVNLGAARDRADLFAGGSATSIPSMGGQGSSGLLLRERGALQGANTALDDVMGQAQSVAGSLTMQRRLFGNIGSKLSDVAARFPVVNNLLSSIRRRKNRDTIILSAVIIACALFTIIYWLNK</sequence>
<keyword evidence="8 9" id="KW-0472">Membrane</keyword>
<evidence type="ECO:0008006" key="12">
    <source>
        <dbReference type="Google" id="ProtNLM"/>
    </source>
</evidence>
<dbReference type="PIRSF" id="PIRSF027109">
    <property type="entry name" value="Golgi_SNARE"/>
    <property type="match status" value="1"/>
</dbReference>